<dbReference type="Gene3D" id="3.50.50.60">
    <property type="entry name" value="FAD/NAD(P)-binding domain"/>
    <property type="match status" value="1"/>
</dbReference>
<gene>
    <name evidence="2" type="ordered locus">sce8684</name>
</gene>
<protein>
    <recommendedName>
        <fullName evidence="1">Amine oxidase domain-containing protein</fullName>
    </recommendedName>
</protein>
<dbReference type="STRING" id="448385.sce8684"/>
<dbReference type="BioCyc" id="SCEL448385:SCE_RS44500-MONOMER"/>
<dbReference type="GO" id="GO:0005829">
    <property type="term" value="C:cytosol"/>
    <property type="evidence" value="ECO:0007669"/>
    <property type="project" value="TreeGrafter"/>
</dbReference>
<dbReference type="KEGG" id="scl:sce8684"/>
<dbReference type="Pfam" id="PF01593">
    <property type="entry name" value="Amino_oxidase"/>
    <property type="match status" value="1"/>
</dbReference>
<organism evidence="2 3">
    <name type="scientific">Sorangium cellulosum (strain So ce56)</name>
    <name type="common">Polyangium cellulosum (strain So ce56)</name>
    <dbReference type="NCBI Taxonomy" id="448385"/>
    <lineage>
        <taxon>Bacteria</taxon>
        <taxon>Pseudomonadati</taxon>
        <taxon>Myxococcota</taxon>
        <taxon>Polyangia</taxon>
        <taxon>Polyangiales</taxon>
        <taxon>Polyangiaceae</taxon>
        <taxon>Sorangium</taxon>
    </lineage>
</organism>
<reference evidence="2 3" key="1">
    <citation type="journal article" date="2007" name="Nat. Biotechnol.">
        <title>Complete genome sequence of the myxobacterium Sorangium cellulosum.</title>
        <authorList>
            <person name="Schneiker S."/>
            <person name="Perlova O."/>
            <person name="Kaiser O."/>
            <person name="Gerth K."/>
            <person name="Alici A."/>
            <person name="Altmeyer M.O."/>
            <person name="Bartels D."/>
            <person name="Bekel T."/>
            <person name="Beyer S."/>
            <person name="Bode E."/>
            <person name="Bode H.B."/>
            <person name="Bolten C.J."/>
            <person name="Choudhuri J.V."/>
            <person name="Doss S."/>
            <person name="Elnakady Y.A."/>
            <person name="Frank B."/>
            <person name="Gaigalat L."/>
            <person name="Goesmann A."/>
            <person name="Groeger C."/>
            <person name="Gross F."/>
            <person name="Jelsbak L."/>
            <person name="Jelsbak L."/>
            <person name="Kalinowski J."/>
            <person name="Kegler C."/>
            <person name="Knauber T."/>
            <person name="Konietzny S."/>
            <person name="Kopp M."/>
            <person name="Krause L."/>
            <person name="Krug D."/>
            <person name="Linke B."/>
            <person name="Mahmud T."/>
            <person name="Martinez-Arias R."/>
            <person name="McHardy A.C."/>
            <person name="Merai M."/>
            <person name="Meyer F."/>
            <person name="Mormann S."/>
            <person name="Munoz-Dorado J."/>
            <person name="Perez J."/>
            <person name="Pradella S."/>
            <person name="Rachid S."/>
            <person name="Raddatz G."/>
            <person name="Rosenau F."/>
            <person name="Rueckert C."/>
            <person name="Sasse F."/>
            <person name="Scharfe M."/>
            <person name="Schuster S.C."/>
            <person name="Suen G."/>
            <person name="Treuner-Lange A."/>
            <person name="Velicer G.J."/>
            <person name="Vorholter F.-J."/>
            <person name="Weissman K.J."/>
            <person name="Welch R.D."/>
            <person name="Wenzel S.C."/>
            <person name="Whitworth D.E."/>
            <person name="Wilhelm S."/>
            <person name="Wittmann C."/>
            <person name="Bloecker H."/>
            <person name="Puehler A."/>
            <person name="Mueller R."/>
        </authorList>
    </citation>
    <scope>NUCLEOTIDE SEQUENCE [LARGE SCALE GENOMIC DNA]</scope>
    <source>
        <strain evidence="3">So ce56</strain>
    </source>
</reference>
<keyword evidence="3" id="KW-1185">Reference proteome</keyword>
<dbReference type="EMBL" id="AM746676">
    <property type="protein sequence ID" value="CAN98855.1"/>
    <property type="molecule type" value="Genomic_DNA"/>
</dbReference>
<dbReference type="GO" id="GO:0050660">
    <property type="term" value="F:flavin adenine dinucleotide binding"/>
    <property type="evidence" value="ECO:0007669"/>
    <property type="project" value="TreeGrafter"/>
</dbReference>
<keyword evidence="2" id="KW-0413">Isomerase</keyword>
<dbReference type="InterPro" id="IPR036188">
    <property type="entry name" value="FAD/NAD-bd_sf"/>
</dbReference>
<proteinExistence type="predicted"/>
<dbReference type="Proteomes" id="UP000002139">
    <property type="component" value="Chromosome"/>
</dbReference>
<dbReference type="GO" id="GO:0016491">
    <property type="term" value="F:oxidoreductase activity"/>
    <property type="evidence" value="ECO:0007669"/>
    <property type="project" value="InterPro"/>
</dbReference>
<evidence type="ECO:0000259" key="1">
    <source>
        <dbReference type="Pfam" id="PF01593"/>
    </source>
</evidence>
<sequence>MSRGAPGRQRALTTHRGDGVFAAAAGPRAMTRPTISSVPVAILGAGLTGMAAAYHLGRAGVPHRVFERLPRPGGHAITLEDAGFRFDRTGHLLHLRDPATRELALSWLGPDPLEIERRSMIWSNGTYTRYPFQANTFGLPPAVAYDCLRGFIEAHFAKDRPLPRNFEEFCLAHFGEGISRHFMIPYNSRLWGVHPSEITADWCSRFVPIPKLEDVLAGAVGLNDRELGYNARFLYPRLGIGQLTHGLARALAEQRPRDAGTPAIELSRSPRSIDWRARELVFDDEIVRYDVLVSSAPLPALVRLLSDAPRAVGEAASRLRCTHLYYLDVALDTPCGQPLHWVYVPEAKYPFYRVGCYSHFSAAMAPPGKAGLYVELADRAEPDLAALLPRVAEGLVEMGLIPAPSAIRFARLRRIDHAYVVFDHSYFGSLEAVRPFLEGQRILSCGRYGGWNYSSMEDALHFGRDAAHRAQALLGGAP</sequence>
<dbReference type="HOGENOM" id="CLU_026719_0_0_7"/>
<dbReference type="AlphaFoldDB" id="A9G0G1"/>
<accession>A9G0G1</accession>
<dbReference type="PANTHER" id="PTHR21197">
    <property type="entry name" value="UDP-GALACTOPYRANOSE MUTASE"/>
    <property type="match status" value="1"/>
</dbReference>
<name>A9G0G1_SORC5</name>
<evidence type="ECO:0000313" key="3">
    <source>
        <dbReference type="Proteomes" id="UP000002139"/>
    </source>
</evidence>
<feature type="domain" description="Amine oxidase" evidence="1">
    <location>
        <begin position="47"/>
        <end position="469"/>
    </location>
</feature>
<dbReference type="InterPro" id="IPR002937">
    <property type="entry name" value="Amino_oxidase"/>
</dbReference>
<dbReference type="SUPFAM" id="SSF51905">
    <property type="entry name" value="FAD/NAD(P)-binding domain"/>
    <property type="match status" value="1"/>
</dbReference>
<evidence type="ECO:0000313" key="2">
    <source>
        <dbReference type="EMBL" id="CAN98855.1"/>
    </source>
</evidence>
<dbReference type="GO" id="GO:0008767">
    <property type="term" value="F:UDP-galactopyranose mutase activity"/>
    <property type="evidence" value="ECO:0007669"/>
    <property type="project" value="TreeGrafter"/>
</dbReference>
<dbReference type="PANTHER" id="PTHR21197:SF0">
    <property type="entry name" value="UDP-GALACTOPYRANOSE MUTASE"/>
    <property type="match status" value="1"/>
</dbReference>
<dbReference type="eggNOG" id="COG1232">
    <property type="taxonomic scope" value="Bacteria"/>
</dbReference>